<gene>
    <name evidence="2" type="ORF">SAMN06296058_0725</name>
</gene>
<keyword evidence="3" id="KW-1185">Reference proteome</keyword>
<feature type="compositionally biased region" description="Basic and acidic residues" evidence="1">
    <location>
        <begin position="41"/>
        <end position="54"/>
    </location>
</feature>
<dbReference type="EMBL" id="FUZV01000001">
    <property type="protein sequence ID" value="SKC49623.1"/>
    <property type="molecule type" value="Genomic_DNA"/>
</dbReference>
<protein>
    <submittedName>
        <fullName evidence="2">Uncharacterized protein</fullName>
    </submittedName>
</protein>
<feature type="region of interest" description="Disordered" evidence="1">
    <location>
        <begin position="33"/>
        <end position="54"/>
    </location>
</feature>
<dbReference type="STRING" id="428993.SAMN06296058_0725"/>
<organism evidence="2 3">
    <name type="scientific">Pseudoxanthomonas indica</name>
    <dbReference type="NCBI Taxonomy" id="428993"/>
    <lineage>
        <taxon>Bacteria</taxon>
        <taxon>Pseudomonadati</taxon>
        <taxon>Pseudomonadota</taxon>
        <taxon>Gammaproteobacteria</taxon>
        <taxon>Lysobacterales</taxon>
        <taxon>Lysobacteraceae</taxon>
        <taxon>Pseudoxanthomonas</taxon>
    </lineage>
</organism>
<dbReference type="Proteomes" id="UP000190341">
    <property type="component" value="Unassembled WGS sequence"/>
</dbReference>
<evidence type="ECO:0000256" key="1">
    <source>
        <dbReference type="SAM" id="MobiDB-lite"/>
    </source>
</evidence>
<proteinExistence type="predicted"/>
<sequence length="54" mass="5943">MAWFLQNGIPAVLGVDGKVKVLREAYRAKMMPSSAATRARAKTEPRLDLLKKAS</sequence>
<evidence type="ECO:0000313" key="3">
    <source>
        <dbReference type="Proteomes" id="UP000190341"/>
    </source>
</evidence>
<evidence type="ECO:0000313" key="2">
    <source>
        <dbReference type="EMBL" id="SKC49623.1"/>
    </source>
</evidence>
<accession>A0A1T5JEH6</accession>
<reference evidence="2 3" key="1">
    <citation type="submission" date="2017-02" db="EMBL/GenBank/DDBJ databases">
        <authorList>
            <person name="Peterson S.W."/>
        </authorList>
    </citation>
    <scope>NUCLEOTIDE SEQUENCE [LARGE SCALE GENOMIC DNA]</scope>
    <source>
        <strain evidence="2 3">P15</strain>
    </source>
</reference>
<dbReference type="AlphaFoldDB" id="A0A1T5JEH6"/>
<name>A0A1T5JEH6_9GAMM</name>